<dbReference type="GO" id="GO:0042597">
    <property type="term" value="C:periplasmic space"/>
    <property type="evidence" value="ECO:0007669"/>
    <property type="project" value="UniProtKB-SubCell"/>
</dbReference>
<comment type="subcellular location">
    <subcellularLocation>
        <location evidence="1">Periplasm</location>
    </subcellularLocation>
</comment>
<reference evidence="6" key="1">
    <citation type="submission" date="2020-12" db="EMBL/GenBank/DDBJ databases">
        <title>Pontibaca salina gen. nov., sp. nov., isolated from marine sediment.</title>
        <authorList>
            <person name="Bo J."/>
            <person name="Wang S."/>
            <person name="Song X."/>
            <person name="Du Z."/>
        </authorList>
    </citation>
    <scope>NUCLEOTIDE SEQUENCE</scope>
    <source>
        <strain evidence="6">S1109L</strain>
    </source>
</reference>
<dbReference type="Pfam" id="PF03480">
    <property type="entry name" value="DctP"/>
    <property type="match status" value="1"/>
</dbReference>
<dbReference type="InterPro" id="IPR026289">
    <property type="entry name" value="SBP_TakP-like"/>
</dbReference>
<dbReference type="PANTHER" id="PTHR33376:SF5">
    <property type="entry name" value="EXTRACYTOPLASMIC SOLUTE RECEPTOR PROTEIN"/>
    <property type="match status" value="1"/>
</dbReference>
<evidence type="ECO:0000313" key="6">
    <source>
        <dbReference type="EMBL" id="MBI6630887.1"/>
    </source>
</evidence>
<dbReference type="Proteomes" id="UP000613255">
    <property type="component" value="Unassembled WGS sequence"/>
</dbReference>
<keyword evidence="3" id="KW-0574">Periplasm</keyword>
<keyword evidence="5" id="KW-0479">Metal-binding</keyword>
<evidence type="ECO:0000256" key="3">
    <source>
        <dbReference type="ARBA" id="ARBA00022764"/>
    </source>
</evidence>
<dbReference type="PIRSF" id="PIRSF039026">
    <property type="entry name" value="SiaP"/>
    <property type="match status" value="1"/>
</dbReference>
<dbReference type="GO" id="GO:0031317">
    <property type="term" value="C:tripartite ATP-independent periplasmic transporter complex"/>
    <property type="evidence" value="ECO:0007669"/>
    <property type="project" value="InterPro"/>
</dbReference>
<evidence type="ECO:0000313" key="7">
    <source>
        <dbReference type="Proteomes" id="UP000613255"/>
    </source>
</evidence>
<feature type="binding site" evidence="5">
    <location>
        <position position="180"/>
    </location>
    <ligand>
        <name>Na(+)</name>
        <dbReference type="ChEBI" id="CHEBI:29101"/>
    </ligand>
</feature>
<evidence type="ECO:0000256" key="1">
    <source>
        <dbReference type="ARBA" id="ARBA00004418"/>
    </source>
</evidence>
<evidence type="ECO:0000256" key="5">
    <source>
        <dbReference type="PIRSR" id="PIRSR039026-2"/>
    </source>
</evidence>
<dbReference type="EMBL" id="JAEIJD010000015">
    <property type="protein sequence ID" value="MBI6630887.1"/>
    <property type="molecule type" value="Genomic_DNA"/>
</dbReference>
<dbReference type="Gene3D" id="3.40.190.170">
    <property type="entry name" value="Bacterial extracellular solute-binding protein, family 7"/>
    <property type="match status" value="1"/>
</dbReference>
<protein>
    <submittedName>
        <fullName evidence="6">TRAP transporter substrate-binding protein DctP</fullName>
    </submittedName>
</protein>
<dbReference type="GO" id="GO:0046872">
    <property type="term" value="F:metal ion binding"/>
    <property type="evidence" value="ECO:0007669"/>
    <property type="project" value="UniProtKB-KW"/>
</dbReference>
<name>A0A934HSB7_9RHOB</name>
<dbReference type="RefSeq" id="WP_198686910.1">
    <property type="nucleotide sequence ID" value="NZ_JAEIJD010000015.1"/>
</dbReference>
<keyword evidence="7" id="KW-1185">Reference proteome</keyword>
<gene>
    <name evidence="6" type="primary">dctP</name>
    <name evidence="6" type="ORF">JAO82_13460</name>
</gene>
<accession>A0A934HSB7</accession>
<feature type="binding site" evidence="5">
    <location>
        <position position="179"/>
    </location>
    <ligand>
        <name>substrate</name>
    </ligand>
</feature>
<organism evidence="6 7">
    <name type="scientific">Pontibaca salina</name>
    <dbReference type="NCBI Taxonomy" id="2795731"/>
    <lineage>
        <taxon>Bacteria</taxon>
        <taxon>Pseudomonadati</taxon>
        <taxon>Pseudomonadota</taxon>
        <taxon>Alphaproteobacteria</taxon>
        <taxon>Rhodobacterales</taxon>
        <taxon>Roseobacteraceae</taxon>
        <taxon>Pontibaca</taxon>
    </lineage>
</organism>
<dbReference type="InterPro" id="IPR018389">
    <property type="entry name" value="DctP_fam"/>
</dbReference>
<comment type="caution">
    <text evidence="6">The sequence shown here is derived from an EMBL/GenBank/DDBJ whole genome shotgun (WGS) entry which is preliminary data.</text>
</comment>
<dbReference type="InterPro" id="IPR038404">
    <property type="entry name" value="TRAP_DctP_sf"/>
</dbReference>
<evidence type="ECO:0000256" key="4">
    <source>
        <dbReference type="PIRSR" id="PIRSR039026-1"/>
    </source>
</evidence>
<keyword evidence="2" id="KW-0732">Signal</keyword>
<proteinExistence type="predicted"/>
<dbReference type="PANTHER" id="PTHR33376">
    <property type="match status" value="1"/>
</dbReference>
<dbReference type="AlphaFoldDB" id="A0A934HSB7"/>
<dbReference type="NCBIfam" id="NF037995">
    <property type="entry name" value="TRAP_S1"/>
    <property type="match status" value="1"/>
</dbReference>
<evidence type="ECO:0000256" key="2">
    <source>
        <dbReference type="ARBA" id="ARBA00022729"/>
    </source>
</evidence>
<feature type="binding site" evidence="5">
    <location>
        <position position="205"/>
    </location>
    <ligand>
        <name>substrate</name>
    </ligand>
</feature>
<dbReference type="GO" id="GO:0055085">
    <property type="term" value="P:transmembrane transport"/>
    <property type="evidence" value="ECO:0007669"/>
    <property type="project" value="InterPro"/>
</dbReference>
<feature type="binding site" evidence="4">
    <location>
        <position position="121"/>
    </location>
    <ligand>
        <name>substrate</name>
    </ligand>
</feature>
<dbReference type="Gene3D" id="3.40.190.10">
    <property type="entry name" value="Periplasmic binding protein-like II"/>
    <property type="match status" value="1"/>
</dbReference>
<feature type="binding site" evidence="4">
    <location>
        <position position="142"/>
    </location>
    <ligand>
        <name>substrate</name>
    </ligand>
</feature>
<sequence>MATTVTGGPLMELGAKAYAEKVSELTEGRVEIEVFPAGTLGKALDVSSSVRRGIADVGHTWMGYDWGRDKTAVLFGGFAGSMDSERMLHWLYEGGGQELWTEFRAERFGVVSYPLFMRPAEVFLHSNRPVSTLEDLKGLKLRTAGAWLDLSSKLGAAPVTMAAGDVYTSLERGAIDATEWGTLYENVAPGFYQIAKYIVVPGVHQPSAPYELVINTDSFAKLSEQDQALVKLAAKIVTMESWLKLGHEDAKALEFYRENGNEIIVLEDEVKRKVKEIAMEWGEEQAEGNDWFSRVFEAQRAYEMLWKDAESYREVALPEQAPADG</sequence>